<feature type="transmembrane region" description="Helical" evidence="14">
    <location>
        <begin position="180"/>
        <end position="201"/>
    </location>
</feature>
<keyword evidence="5 15" id="KW-0808">Transferase</keyword>
<dbReference type="InterPro" id="IPR029044">
    <property type="entry name" value="Nucleotide-diphossugar_trans"/>
</dbReference>
<evidence type="ECO:0000256" key="6">
    <source>
        <dbReference type="ARBA" id="ARBA00022692"/>
    </source>
</evidence>
<keyword evidence="4 15" id="KW-0328">Glycosyltransferase</keyword>
<evidence type="ECO:0000313" key="15">
    <source>
        <dbReference type="EMBL" id="CAC5396851.1"/>
    </source>
</evidence>
<dbReference type="FunFam" id="3.90.550.10:FF:000139">
    <property type="entry name" value="Chitin synthase 8"/>
    <property type="match status" value="1"/>
</dbReference>
<keyword evidence="6 14" id="KW-0812">Transmembrane</keyword>
<organism evidence="15 16">
    <name type="scientific">Mytilus coruscus</name>
    <name type="common">Sea mussel</name>
    <dbReference type="NCBI Taxonomy" id="42192"/>
    <lineage>
        <taxon>Eukaryota</taxon>
        <taxon>Metazoa</taxon>
        <taxon>Spiralia</taxon>
        <taxon>Lophotrochozoa</taxon>
        <taxon>Mollusca</taxon>
        <taxon>Bivalvia</taxon>
        <taxon>Autobranchia</taxon>
        <taxon>Pteriomorphia</taxon>
        <taxon>Mytilida</taxon>
        <taxon>Mytiloidea</taxon>
        <taxon>Mytilidae</taxon>
        <taxon>Mytilinae</taxon>
        <taxon>Mytilus</taxon>
    </lineage>
</organism>
<dbReference type="PANTHER" id="PTHR22914:SF42">
    <property type="entry name" value="CHITIN SYNTHASE"/>
    <property type="match status" value="1"/>
</dbReference>
<feature type="transmembrane region" description="Helical" evidence="14">
    <location>
        <begin position="65"/>
        <end position="93"/>
    </location>
</feature>
<feature type="transmembrane region" description="Helical" evidence="14">
    <location>
        <begin position="696"/>
        <end position="718"/>
    </location>
</feature>
<evidence type="ECO:0000256" key="8">
    <source>
        <dbReference type="ARBA" id="ARBA00023054"/>
    </source>
</evidence>
<feature type="region of interest" description="Disordered" evidence="13">
    <location>
        <begin position="808"/>
        <end position="879"/>
    </location>
</feature>
<dbReference type="GO" id="GO:0005886">
    <property type="term" value="C:plasma membrane"/>
    <property type="evidence" value="ECO:0007669"/>
    <property type="project" value="UniProtKB-SubCell"/>
</dbReference>
<feature type="transmembrane region" description="Helical" evidence="14">
    <location>
        <begin position="669"/>
        <end position="689"/>
    </location>
</feature>
<dbReference type="AlphaFoldDB" id="A0A6J8CLW5"/>
<feature type="compositionally biased region" description="Polar residues" evidence="13">
    <location>
        <begin position="1"/>
        <end position="10"/>
    </location>
</feature>
<evidence type="ECO:0000256" key="14">
    <source>
        <dbReference type="SAM" id="Phobius"/>
    </source>
</evidence>
<feature type="transmembrane region" description="Helical" evidence="14">
    <location>
        <begin position="641"/>
        <end position="663"/>
    </location>
</feature>
<evidence type="ECO:0000256" key="1">
    <source>
        <dbReference type="ARBA" id="ARBA00004651"/>
    </source>
</evidence>
<accession>A0A6J8CLW5</accession>
<feature type="region of interest" description="Disordered" evidence="13">
    <location>
        <begin position="1"/>
        <end position="50"/>
    </location>
</feature>
<evidence type="ECO:0000313" key="16">
    <source>
        <dbReference type="Proteomes" id="UP000507470"/>
    </source>
</evidence>
<comment type="similarity">
    <text evidence="11">Belongs to the chitin synthase family. Class IV subfamily.</text>
</comment>
<reference evidence="15 16" key="1">
    <citation type="submission" date="2020-06" db="EMBL/GenBank/DDBJ databases">
        <authorList>
            <person name="Li R."/>
            <person name="Bekaert M."/>
        </authorList>
    </citation>
    <scope>NUCLEOTIDE SEQUENCE [LARGE SCALE GENOMIC DNA]</scope>
    <source>
        <strain evidence="16">wild</strain>
    </source>
</reference>
<feature type="compositionally biased region" description="Polar residues" evidence="13">
    <location>
        <begin position="820"/>
        <end position="852"/>
    </location>
</feature>
<comment type="subcellular location">
    <subcellularLocation>
        <location evidence="1">Cell membrane</location>
        <topology evidence="1">Multi-pass membrane protein</topology>
    </subcellularLocation>
</comment>
<evidence type="ECO:0000256" key="4">
    <source>
        <dbReference type="ARBA" id="ARBA00022676"/>
    </source>
</evidence>
<name>A0A6J8CLW5_MYTCO</name>
<evidence type="ECO:0000256" key="12">
    <source>
        <dbReference type="ARBA" id="ARBA00048014"/>
    </source>
</evidence>
<keyword evidence="8" id="KW-0175">Coiled coil</keyword>
<evidence type="ECO:0000256" key="5">
    <source>
        <dbReference type="ARBA" id="ARBA00022679"/>
    </source>
</evidence>
<protein>
    <recommendedName>
        <fullName evidence="2">chitin synthase</fullName>
        <ecNumber evidence="2">2.4.1.16</ecNumber>
    </recommendedName>
</protein>
<evidence type="ECO:0000256" key="7">
    <source>
        <dbReference type="ARBA" id="ARBA00022989"/>
    </source>
</evidence>
<dbReference type="PANTHER" id="PTHR22914">
    <property type="entry name" value="CHITIN SYNTHASE"/>
    <property type="match status" value="1"/>
</dbReference>
<feature type="transmembrane region" description="Helical" evidence="14">
    <location>
        <begin position="236"/>
        <end position="254"/>
    </location>
</feature>
<dbReference type="OrthoDB" id="370884at2759"/>
<feature type="transmembrane region" description="Helical" evidence="14">
    <location>
        <begin position="937"/>
        <end position="958"/>
    </location>
</feature>
<keyword evidence="3" id="KW-1003">Cell membrane</keyword>
<dbReference type="Gene3D" id="3.90.550.10">
    <property type="entry name" value="Spore Coat Polysaccharide Biosynthesis Protein SpsA, Chain A"/>
    <property type="match status" value="1"/>
</dbReference>
<evidence type="ECO:0000256" key="11">
    <source>
        <dbReference type="ARBA" id="ARBA00046329"/>
    </source>
</evidence>
<feature type="transmembrane region" description="Helical" evidence="14">
    <location>
        <begin position="730"/>
        <end position="749"/>
    </location>
</feature>
<evidence type="ECO:0000256" key="13">
    <source>
        <dbReference type="SAM" id="MobiDB-lite"/>
    </source>
</evidence>
<evidence type="ECO:0000256" key="10">
    <source>
        <dbReference type="ARBA" id="ARBA00023180"/>
    </source>
</evidence>
<keyword evidence="7 14" id="KW-1133">Transmembrane helix</keyword>
<evidence type="ECO:0000256" key="9">
    <source>
        <dbReference type="ARBA" id="ARBA00023136"/>
    </source>
</evidence>
<evidence type="ECO:0000256" key="2">
    <source>
        <dbReference type="ARBA" id="ARBA00012543"/>
    </source>
</evidence>
<sequence length="1132" mass="128883">MDADQNTSKSMGDGHTSSKSSLNASKISNLSLGSSNSHNKEIPKSGKDQEDEHLPLCSAEKCLKLLFASFLVVIVLGSGYVARITLHLLIWHIGPPSEFNTSTLLNTFGVIVMYAIRSDNSMEGIRSLFNFGLSSLGEFEIGYNESCQKHVPFILCMINIVCDYVCYKAAKTACVINCQIVGFTIPMFILPFATTSSLLVLMYYPEVLNISSCDMMFSNWCLTGALHLAENFNLLVLAYFLLYGSIILITVHVWKNGNRLGQTARLDMWQFVNNMLIKKDEITKEDNFDMEAHIFFDDAFQQKKTGGKHRDVNDYAHALIGVVRKAGRLVYNDSLEIKDYKKEHTPYGARLTWKLPGENTLVVHLKNKRKIRHKKRWSQVMYMYYILKWKLEQEVRKNMVNSDLVKKEFNIQKFKKLEMQKLAENSYILALDGDVDFEPEAVLSLVRRMNKSNLVGAACGRIHPIGSGPMVWYQKFEYAISHWLQKSTEHVTGCVLCSPGCFSLFRGAAILNPNVLETYTTVSKEPNDYIQYDQGEDRWLCTLLLKQGWKVEYCAESDSNTYAPEGFYDFYKQRRRWTPSTMANILDLLLDYKNVTKNENISSLYIIYQALLFGSTLLTPGTIFMIILGAIIVGFESIPPYLALILNLIPVVLFLLMCLYASSERQLQYAAVLSCIYAVVMVIVLIGVIQEAAEKGLCSTTTIFFIFVAGVFVPSAILHPKEFLCLLHGILYFVAIPSMSMLMFLYSIGNLHVVSWGTRETNKENTSTKAKAESMKNEEKGYFCKFGSFMRNVLNKFDTIIEINQRSRAKMTEPTGIPGPTNQDQDFKTQQIPNNSTGESQPTKQTSKTGVETNEDTRDTTCESQPTEQSSQTGNVPSGRSVELDCLPYLLRIGESIDSEETTFWTETIANYLTPLKSNKNKDKENEQKLIKLRNKVCLAVYMLNAFLVTTMFSLTQVDTFTNSLAIKFNCGGTETPIVPIAVLFAVVFGFLLLIQFLCMLYHRFSTLVHIAATTNINASEEIKRREAVKKLVEKLTDKPKFSKSKFDKGRHFLEKNRTMIGTHREKIDNIRMLFIMKVIRAPFLELKYFKKWRSYVRNKINARESEKNKSCCESFWVRRSSKVRPHSTEIQ</sequence>
<dbReference type="SUPFAM" id="SSF53448">
    <property type="entry name" value="Nucleotide-diphospho-sugar transferases"/>
    <property type="match status" value="1"/>
</dbReference>
<dbReference type="InterPro" id="IPR004835">
    <property type="entry name" value="Chitin_synth"/>
</dbReference>
<feature type="compositionally biased region" description="Basic and acidic residues" evidence="13">
    <location>
        <begin position="38"/>
        <end position="50"/>
    </location>
</feature>
<dbReference type="GO" id="GO:0004100">
    <property type="term" value="F:chitin synthase activity"/>
    <property type="evidence" value="ECO:0007669"/>
    <property type="project" value="UniProtKB-EC"/>
</dbReference>
<gene>
    <name evidence="15" type="ORF">MCOR_31356</name>
</gene>
<feature type="compositionally biased region" description="Polar residues" evidence="13">
    <location>
        <begin position="862"/>
        <end position="878"/>
    </location>
</feature>
<feature type="compositionally biased region" description="Low complexity" evidence="13">
    <location>
        <begin position="17"/>
        <end position="37"/>
    </location>
</feature>
<dbReference type="EC" id="2.4.1.16" evidence="2"/>
<keyword evidence="9 14" id="KW-0472">Membrane</keyword>
<proteinExistence type="inferred from homology"/>
<dbReference type="EMBL" id="CACVKT020005661">
    <property type="protein sequence ID" value="CAC5396851.1"/>
    <property type="molecule type" value="Genomic_DNA"/>
</dbReference>
<feature type="transmembrane region" description="Helical" evidence="14">
    <location>
        <begin position="978"/>
        <end position="1002"/>
    </location>
</feature>
<keyword evidence="10" id="KW-0325">Glycoprotein</keyword>
<evidence type="ECO:0000256" key="3">
    <source>
        <dbReference type="ARBA" id="ARBA00022475"/>
    </source>
</evidence>
<comment type="catalytic activity">
    <reaction evidence="12">
        <text>[(1-&gt;4)-N-acetyl-beta-D-glucosaminyl](n) + UDP-N-acetyl-alpha-D-glucosamine = [(1-&gt;4)-N-acetyl-beta-D-glucosaminyl](n+1) + UDP + H(+)</text>
        <dbReference type="Rhea" id="RHEA:16637"/>
        <dbReference type="Rhea" id="RHEA-COMP:9593"/>
        <dbReference type="Rhea" id="RHEA-COMP:9595"/>
        <dbReference type="ChEBI" id="CHEBI:15378"/>
        <dbReference type="ChEBI" id="CHEBI:17029"/>
        <dbReference type="ChEBI" id="CHEBI:57705"/>
        <dbReference type="ChEBI" id="CHEBI:58223"/>
        <dbReference type="EC" id="2.4.1.16"/>
    </reaction>
</comment>
<dbReference type="Proteomes" id="UP000507470">
    <property type="component" value="Unassembled WGS sequence"/>
</dbReference>
<dbReference type="GO" id="GO:0006031">
    <property type="term" value="P:chitin biosynthetic process"/>
    <property type="evidence" value="ECO:0007669"/>
    <property type="project" value="TreeGrafter"/>
</dbReference>
<dbReference type="Pfam" id="PF03142">
    <property type="entry name" value="Chitin_synth_2"/>
    <property type="match status" value="1"/>
</dbReference>
<keyword evidence="16" id="KW-1185">Reference proteome</keyword>
<feature type="transmembrane region" description="Helical" evidence="14">
    <location>
        <begin position="606"/>
        <end position="634"/>
    </location>
</feature>